<evidence type="ECO:0000259" key="9">
    <source>
        <dbReference type="PROSITE" id="PS51012"/>
    </source>
</evidence>
<evidence type="ECO:0000256" key="6">
    <source>
        <dbReference type="ARBA" id="ARBA00022989"/>
    </source>
</evidence>
<keyword evidence="4 8" id="KW-1003">Cell membrane</keyword>
<comment type="subcellular location">
    <subcellularLocation>
        <location evidence="8">Cell inner membrane</location>
        <topology evidence="8">Multi-pass membrane protein</topology>
    </subcellularLocation>
    <subcellularLocation>
        <location evidence="1">Cell membrane</location>
        <topology evidence="1">Multi-pass membrane protein</topology>
    </subcellularLocation>
</comment>
<evidence type="ECO:0000256" key="4">
    <source>
        <dbReference type="ARBA" id="ARBA00022475"/>
    </source>
</evidence>
<dbReference type="PROSITE" id="PS51012">
    <property type="entry name" value="ABC_TM2"/>
    <property type="match status" value="1"/>
</dbReference>
<evidence type="ECO:0000256" key="5">
    <source>
        <dbReference type="ARBA" id="ARBA00022692"/>
    </source>
</evidence>
<reference evidence="10 11" key="1">
    <citation type="submission" date="2023-04" db="EMBL/GenBank/DDBJ databases">
        <title>Marinobulbifer ophiurae gen. nov., sp. Nov., isolate from tissue of brittle star Ophioplocus japonicus.</title>
        <authorList>
            <person name="Kawano K."/>
            <person name="Sawayama S."/>
            <person name="Nakagawa S."/>
        </authorList>
    </citation>
    <scope>NUCLEOTIDE SEQUENCE [LARGE SCALE GENOMIC DNA]</scope>
    <source>
        <strain evidence="10 11">NKW57</strain>
    </source>
</reference>
<keyword evidence="5 8" id="KW-0812">Transmembrane</keyword>
<dbReference type="Pfam" id="PF12698">
    <property type="entry name" value="ABC2_membrane_3"/>
    <property type="match status" value="1"/>
</dbReference>
<dbReference type="PANTHER" id="PTHR30294">
    <property type="entry name" value="MEMBRANE COMPONENT OF ABC TRANSPORTER YHHJ-RELATED"/>
    <property type="match status" value="1"/>
</dbReference>
<dbReference type="RefSeq" id="WP_285763463.1">
    <property type="nucleotide sequence ID" value="NZ_BSYJ01000002.1"/>
</dbReference>
<dbReference type="InterPro" id="IPR000412">
    <property type="entry name" value="ABC_2_transport"/>
</dbReference>
<protein>
    <recommendedName>
        <fullName evidence="8">Transport permease protein</fullName>
    </recommendedName>
</protein>
<feature type="transmembrane region" description="Helical" evidence="8">
    <location>
        <begin position="232"/>
        <end position="252"/>
    </location>
</feature>
<evidence type="ECO:0000256" key="8">
    <source>
        <dbReference type="RuleBase" id="RU361157"/>
    </source>
</evidence>
<dbReference type="InterPro" id="IPR013525">
    <property type="entry name" value="ABC2_TM"/>
</dbReference>
<feature type="transmembrane region" description="Helical" evidence="8">
    <location>
        <begin position="350"/>
        <end position="369"/>
    </location>
</feature>
<comment type="similarity">
    <text evidence="2 8">Belongs to the ABC-2 integral membrane protein family.</text>
</comment>
<feature type="domain" description="ABC transmembrane type-2" evidence="9">
    <location>
        <begin position="149"/>
        <end position="375"/>
    </location>
</feature>
<evidence type="ECO:0000313" key="11">
    <source>
        <dbReference type="Proteomes" id="UP001224392"/>
    </source>
</evidence>
<dbReference type="InterPro" id="IPR047817">
    <property type="entry name" value="ABC2_TM_bact-type"/>
</dbReference>
<accession>A0ABQ6LXL5</accession>
<evidence type="ECO:0000256" key="2">
    <source>
        <dbReference type="ARBA" id="ARBA00007783"/>
    </source>
</evidence>
<name>A0ABQ6LXL5_9GAMM</name>
<keyword evidence="3 8" id="KW-0813">Transport</keyword>
<keyword evidence="6 8" id="KW-1133">Transmembrane helix</keyword>
<keyword evidence="11" id="KW-1185">Reference proteome</keyword>
<evidence type="ECO:0000256" key="7">
    <source>
        <dbReference type="ARBA" id="ARBA00023136"/>
    </source>
</evidence>
<comment type="caution">
    <text evidence="10">The sequence shown here is derived from an EMBL/GenBank/DDBJ whole genome shotgun (WGS) entry which is preliminary data.</text>
</comment>
<evidence type="ECO:0000256" key="3">
    <source>
        <dbReference type="ARBA" id="ARBA00022448"/>
    </source>
</evidence>
<sequence length="377" mass="41869">MHSNGILRSASASLRRVMAICVKELIQLRRDRLTFAMVVAIPLIQLLLFGYTINTDVRNVPVAVVDQRDNFFSRQLIEDLQASQVIKVHTHLETPQQATDWVRAGKVSAALIVPRDVEKRFYNDNQEPIAQLVVDGSDTILASALKGLSDFPFDPSQPPSPRQLAKNITVDLLYNPEQRAALFTVPGLLGVILTMTLTMFTAIAIVRERERGNLELLIATPVKTPELMLGKLVPYIGLGLLQVVIILLLGRFFFDLPVVGSPTLLMLCCLLFIFANLGLGLLISTRAPNQLGAMQMAVFILLPSILLSGFMFPYAAMPRFAQHLAEILPMTHFIRLTRGIILRGADFSDLAGDMLFLALFFIGTMIEALKSFRKKLD</sequence>
<dbReference type="PRINTS" id="PR00164">
    <property type="entry name" value="ABC2TRNSPORT"/>
</dbReference>
<dbReference type="Proteomes" id="UP001224392">
    <property type="component" value="Unassembled WGS sequence"/>
</dbReference>
<dbReference type="Gene3D" id="3.40.1710.10">
    <property type="entry name" value="abc type-2 transporter like domain"/>
    <property type="match status" value="1"/>
</dbReference>
<dbReference type="PANTHER" id="PTHR30294:SF29">
    <property type="entry name" value="MULTIDRUG ABC TRANSPORTER PERMEASE YBHS-RELATED"/>
    <property type="match status" value="1"/>
</dbReference>
<proteinExistence type="inferred from homology"/>
<dbReference type="InterPro" id="IPR051449">
    <property type="entry name" value="ABC-2_transporter_component"/>
</dbReference>
<keyword evidence="7 8" id="KW-0472">Membrane</keyword>
<evidence type="ECO:0000313" key="10">
    <source>
        <dbReference type="EMBL" id="GMG86853.1"/>
    </source>
</evidence>
<organism evidence="10 11">
    <name type="scientific">Biformimicrobium ophioploci</name>
    <dbReference type="NCBI Taxonomy" id="3036711"/>
    <lineage>
        <taxon>Bacteria</taxon>
        <taxon>Pseudomonadati</taxon>
        <taxon>Pseudomonadota</taxon>
        <taxon>Gammaproteobacteria</taxon>
        <taxon>Cellvibrionales</taxon>
        <taxon>Microbulbiferaceae</taxon>
        <taxon>Biformimicrobium</taxon>
    </lineage>
</organism>
<dbReference type="EMBL" id="BSYJ01000002">
    <property type="protein sequence ID" value="GMG86853.1"/>
    <property type="molecule type" value="Genomic_DNA"/>
</dbReference>
<feature type="transmembrane region" description="Helical" evidence="8">
    <location>
        <begin position="296"/>
        <end position="316"/>
    </location>
</feature>
<feature type="transmembrane region" description="Helical" evidence="8">
    <location>
        <begin position="180"/>
        <end position="206"/>
    </location>
</feature>
<evidence type="ECO:0000256" key="1">
    <source>
        <dbReference type="ARBA" id="ARBA00004651"/>
    </source>
</evidence>
<gene>
    <name evidence="10" type="ORF">MNKW57_11740</name>
</gene>
<feature type="transmembrane region" description="Helical" evidence="8">
    <location>
        <begin position="33"/>
        <end position="53"/>
    </location>
</feature>
<feature type="transmembrane region" description="Helical" evidence="8">
    <location>
        <begin position="264"/>
        <end position="284"/>
    </location>
</feature>